<comment type="pathway">
    <text evidence="6">Protein biosynthesis; polypeptide chain elongation.</text>
</comment>
<dbReference type="SUPFAM" id="SSF54980">
    <property type="entry name" value="EF-G C-terminal domain-like"/>
    <property type="match status" value="2"/>
</dbReference>
<dbReference type="Gene3D" id="3.30.230.10">
    <property type="match status" value="1"/>
</dbReference>
<evidence type="ECO:0000256" key="4">
    <source>
        <dbReference type="ARBA" id="ARBA00022917"/>
    </source>
</evidence>
<dbReference type="InterPro" id="IPR041095">
    <property type="entry name" value="EFG_II"/>
</dbReference>
<comment type="similarity">
    <text evidence="1">Belongs to the TRAFAC class translation factor GTPase superfamily. Classic translation factor GTPase family. EF-G/EF-2 subfamily.</text>
</comment>
<dbReference type="InterPro" id="IPR035647">
    <property type="entry name" value="EFG_III/V"/>
</dbReference>
<reference evidence="8" key="1">
    <citation type="submission" date="2020-06" db="EMBL/GenBank/DDBJ databases">
        <title>Genomes of multiple members of Pneumocystis genus reveal paths to human pathogen Pneumocystis jirovecii.</title>
        <authorList>
            <person name="Cisse O.H."/>
            <person name="Ma L."/>
            <person name="Dekker J."/>
            <person name="Khil P."/>
            <person name="Jo J."/>
            <person name="Brenchley J."/>
            <person name="Blair R."/>
            <person name="Pahar B."/>
            <person name="Chabe M."/>
            <person name="Van Rompay K.A."/>
            <person name="Keesler R."/>
            <person name="Sukura A."/>
            <person name="Hirsch V."/>
            <person name="Kutty G."/>
            <person name="Liu Y."/>
            <person name="Peng L."/>
            <person name="Chen J."/>
            <person name="Song J."/>
            <person name="Weissenbacher-Lang C."/>
            <person name="Xu J."/>
            <person name="Upham N.S."/>
            <person name="Stajich J.E."/>
            <person name="Cuomo C.A."/>
            <person name="Cushion M.T."/>
            <person name="Kovacs J.A."/>
        </authorList>
    </citation>
    <scope>NUCLEOTIDE SEQUENCE</scope>
    <source>
        <strain evidence="8">2A</strain>
    </source>
</reference>
<dbReference type="EMBL" id="CP054546">
    <property type="protein sequence ID" value="QSL66956.1"/>
    <property type="molecule type" value="Genomic_DNA"/>
</dbReference>
<accession>A0A899G217</accession>
<keyword evidence="2 6" id="KW-0547">Nucleotide-binding</keyword>
<dbReference type="HAMAP" id="MF_00054_B">
    <property type="entry name" value="EF_G_EF_2_B"/>
    <property type="match status" value="1"/>
</dbReference>
<dbReference type="InterPro" id="IPR005225">
    <property type="entry name" value="Small_GTP-bd"/>
</dbReference>
<dbReference type="PRINTS" id="PR00315">
    <property type="entry name" value="ELONGATNFCT"/>
</dbReference>
<dbReference type="InterPro" id="IPR009000">
    <property type="entry name" value="Transl_B-barrel_sf"/>
</dbReference>
<comment type="similarity">
    <text evidence="6">Belongs to the GTP-binding elongation factor family. EF-G/EF-2 subfamily.</text>
</comment>
<dbReference type="SUPFAM" id="SSF54211">
    <property type="entry name" value="Ribosomal protein S5 domain 2-like"/>
    <property type="match status" value="1"/>
</dbReference>
<dbReference type="GO" id="GO:0003746">
    <property type="term" value="F:translation elongation factor activity"/>
    <property type="evidence" value="ECO:0007669"/>
    <property type="project" value="UniProtKB-UniRule"/>
</dbReference>
<dbReference type="PANTHER" id="PTHR43636">
    <property type="entry name" value="ELONGATION FACTOR G, MITOCHONDRIAL"/>
    <property type="match status" value="1"/>
</dbReference>
<dbReference type="Gene3D" id="3.40.50.300">
    <property type="entry name" value="P-loop containing nucleotide triphosphate hydrolases"/>
    <property type="match status" value="1"/>
</dbReference>
<dbReference type="Pfam" id="PF14492">
    <property type="entry name" value="EFG_III"/>
    <property type="match status" value="1"/>
</dbReference>
<protein>
    <recommendedName>
        <fullName evidence="6">Elongation factor G, mitochondrial</fullName>
        <shortName evidence="6">EF-Gmt</shortName>
    </recommendedName>
    <alternativeName>
        <fullName evidence="6">Elongation factor G 1, mitochondrial</fullName>
        <shortName evidence="6">mEF-G 1</shortName>
    </alternativeName>
    <alternativeName>
        <fullName evidence="6">Elongation factor G1</fullName>
    </alternativeName>
</protein>
<dbReference type="InterPro" id="IPR005517">
    <property type="entry name" value="Transl_elong_EFG/EF2_IV"/>
</dbReference>
<dbReference type="CDD" id="cd04091">
    <property type="entry name" value="mtEFG1_II_like"/>
    <property type="match status" value="1"/>
</dbReference>
<dbReference type="CDD" id="cd01434">
    <property type="entry name" value="EFG_mtEFG1_IV"/>
    <property type="match status" value="1"/>
</dbReference>
<keyword evidence="4 6" id="KW-0648">Protein biosynthesis</keyword>
<dbReference type="InterPro" id="IPR014721">
    <property type="entry name" value="Ribsml_uS5_D2-typ_fold_subgr"/>
</dbReference>
<dbReference type="Gene3D" id="2.40.30.10">
    <property type="entry name" value="Translation factors"/>
    <property type="match status" value="1"/>
</dbReference>
<dbReference type="PANTHER" id="PTHR43636:SF2">
    <property type="entry name" value="ELONGATION FACTOR G, MITOCHONDRIAL"/>
    <property type="match status" value="1"/>
</dbReference>
<dbReference type="InterPro" id="IPR009022">
    <property type="entry name" value="EFG_III"/>
</dbReference>
<dbReference type="InterPro" id="IPR004540">
    <property type="entry name" value="Transl_elong_EFG/EF2"/>
</dbReference>
<evidence type="ECO:0000256" key="3">
    <source>
        <dbReference type="ARBA" id="ARBA00022768"/>
    </source>
</evidence>
<dbReference type="Proteomes" id="UP000663699">
    <property type="component" value="Chromosome 15"/>
</dbReference>
<dbReference type="UniPathway" id="UPA00345"/>
<dbReference type="InterPro" id="IPR020568">
    <property type="entry name" value="Ribosomal_Su5_D2-typ_SF"/>
</dbReference>
<keyword evidence="6" id="KW-0496">Mitochondrion</keyword>
<evidence type="ECO:0000313" key="8">
    <source>
        <dbReference type="EMBL" id="QSL66956.1"/>
    </source>
</evidence>
<dbReference type="InterPro" id="IPR027417">
    <property type="entry name" value="P-loop_NTPase"/>
</dbReference>
<dbReference type="CDD" id="cd16262">
    <property type="entry name" value="EFG_III"/>
    <property type="match status" value="1"/>
</dbReference>
<comment type="function">
    <text evidence="6">Mitochondrial GTPase that catalyzes the GTP-dependent ribosomal translocation step during translation elongation. During this step, the ribosome changes from the pre-translocational (PRE) to the post-translocational (POST) state as the newly formed A-site-bound peptidyl-tRNA and P-site-bound deacylated tRNA move to the P and E sites, respectively. Catalyzes the coordinated movement of the two tRNA molecules, the mRNA and conformational changes in the ribosome.</text>
</comment>
<comment type="subcellular location">
    <subcellularLocation>
        <location evidence="6">Mitochondrion</location>
    </subcellularLocation>
</comment>
<dbReference type="SUPFAM" id="SSF52540">
    <property type="entry name" value="P-loop containing nucleoside triphosphate hydrolases"/>
    <property type="match status" value="1"/>
</dbReference>
<keyword evidence="9" id="KW-1185">Reference proteome</keyword>
<dbReference type="GO" id="GO:0005739">
    <property type="term" value="C:mitochondrion"/>
    <property type="evidence" value="ECO:0007669"/>
    <property type="project" value="UniProtKB-SubCell"/>
</dbReference>
<dbReference type="Gene3D" id="3.30.70.870">
    <property type="entry name" value="Elongation Factor G (Translational Gtpase), domain 3"/>
    <property type="match status" value="1"/>
</dbReference>
<feature type="binding site" evidence="6">
    <location>
        <begin position="194"/>
        <end position="201"/>
    </location>
    <ligand>
        <name>GTP</name>
        <dbReference type="ChEBI" id="CHEBI:37565"/>
    </ligand>
</feature>
<feature type="domain" description="Tr-type G" evidence="7">
    <location>
        <begin position="185"/>
        <end position="430"/>
    </location>
</feature>
<dbReference type="InterPro" id="IPR000795">
    <property type="entry name" value="T_Tr_GTP-bd_dom"/>
</dbReference>
<dbReference type="Pfam" id="PF03144">
    <property type="entry name" value="GTP_EFTU_D2"/>
    <property type="match status" value="1"/>
</dbReference>
<dbReference type="FunFam" id="3.30.70.240:FF:000001">
    <property type="entry name" value="Elongation factor G"/>
    <property type="match status" value="1"/>
</dbReference>
<evidence type="ECO:0000256" key="2">
    <source>
        <dbReference type="ARBA" id="ARBA00022741"/>
    </source>
</evidence>
<evidence type="ECO:0000259" key="7">
    <source>
        <dbReference type="PROSITE" id="PS51722"/>
    </source>
</evidence>
<dbReference type="Pfam" id="PF00679">
    <property type="entry name" value="EFG_C"/>
    <property type="match status" value="1"/>
</dbReference>
<feature type="binding site" evidence="6">
    <location>
        <begin position="301"/>
        <end position="304"/>
    </location>
    <ligand>
        <name>GTP</name>
        <dbReference type="ChEBI" id="CHEBI:37565"/>
    </ligand>
</feature>
<dbReference type="OrthoDB" id="198619at2759"/>
<dbReference type="NCBIfam" id="TIGR00231">
    <property type="entry name" value="small_GTP"/>
    <property type="match status" value="1"/>
</dbReference>
<dbReference type="InterPro" id="IPR000640">
    <property type="entry name" value="EFG_V-like"/>
</dbReference>
<dbReference type="NCBIfam" id="TIGR00484">
    <property type="entry name" value="EF-G"/>
    <property type="match status" value="1"/>
</dbReference>
<proteinExistence type="inferred from homology"/>
<keyword evidence="3 6" id="KW-0251">Elongation factor</keyword>
<dbReference type="SUPFAM" id="SSF50447">
    <property type="entry name" value="Translation proteins"/>
    <property type="match status" value="1"/>
</dbReference>
<gene>
    <name evidence="6" type="primary">MEF1</name>
    <name evidence="8" type="ORF">MERGE_001343</name>
</gene>
<dbReference type="InterPro" id="IPR047872">
    <property type="entry name" value="EFG_IV"/>
</dbReference>
<dbReference type="PROSITE" id="PS51722">
    <property type="entry name" value="G_TR_2"/>
    <property type="match status" value="1"/>
</dbReference>
<dbReference type="Pfam" id="PF03764">
    <property type="entry name" value="EFG_IV"/>
    <property type="match status" value="1"/>
</dbReference>
<dbReference type="SMART" id="SM00889">
    <property type="entry name" value="EFG_IV"/>
    <property type="match status" value="1"/>
</dbReference>
<dbReference type="SMART" id="SM00838">
    <property type="entry name" value="EFG_C"/>
    <property type="match status" value="1"/>
</dbReference>
<feature type="binding site" evidence="6">
    <location>
        <begin position="247"/>
        <end position="251"/>
    </location>
    <ligand>
        <name>GTP</name>
        <dbReference type="ChEBI" id="CHEBI:37565"/>
    </ligand>
</feature>
<dbReference type="InterPro" id="IPR004161">
    <property type="entry name" value="EFTu-like_2"/>
</dbReference>
<dbReference type="FunFam" id="3.30.70.870:FF:000001">
    <property type="entry name" value="Elongation factor G"/>
    <property type="match status" value="1"/>
</dbReference>
<dbReference type="GO" id="GO:0070125">
    <property type="term" value="P:mitochondrial translational elongation"/>
    <property type="evidence" value="ECO:0007669"/>
    <property type="project" value="UniProtKB-UniRule"/>
</dbReference>
<dbReference type="GO" id="GO:0005525">
    <property type="term" value="F:GTP binding"/>
    <property type="evidence" value="ECO:0007669"/>
    <property type="project" value="UniProtKB-UniRule"/>
</dbReference>
<dbReference type="AlphaFoldDB" id="A0A899G217"/>
<dbReference type="Gene3D" id="3.30.70.240">
    <property type="match status" value="1"/>
</dbReference>
<dbReference type="PRINTS" id="PR01037">
    <property type="entry name" value="TCRTETOQM"/>
</dbReference>
<dbReference type="Pfam" id="PF00009">
    <property type="entry name" value="GTP_EFTU"/>
    <property type="match status" value="1"/>
</dbReference>
<organism evidence="8 9">
    <name type="scientific">Pneumocystis wakefieldiae</name>
    <dbReference type="NCBI Taxonomy" id="38082"/>
    <lineage>
        <taxon>Eukaryota</taxon>
        <taxon>Fungi</taxon>
        <taxon>Dikarya</taxon>
        <taxon>Ascomycota</taxon>
        <taxon>Taphrinomycotina</taxon>
        <taxon>Pneumocystomycetes</taxon>
        <taxon>Pneumocystaceae</taxon>
        <taxon>Pneumocystis</taxon>
    </lineage>
</organism>
<keyword evidence="5 6" id="KW-0342">GTP-binding</keyword>
<evidence type="ECO:0000256" key="5">
    <source>
        <dbReference type="ARBA" id="ARBA00023134"/>
    </source>
</evidence>
<sequence>MLHSIISRKYLQISKDLVIETRLFLDNAYSLCLDDSLLKSIIDLIKPSVIVKLQKESLQNQKKNTKDLIEDDRFKITIFFVPSKSCNFLLKRVSDFSFFLEEKDKSIVDRFSENIEVANFDAKDDSTTFTKPTHVTTYKKTPLLSIFLRRSENNHLYSGFQLKHLSSLVIMGNNMENMMENKRLKWQRNVGISAHIDSGKTTFTERVLYYTGKIKSIHEVKGKDNIGAKMDFMDEGKEQKYSINIIDTPGHIDFTIEVERALRVLDGAVLVLCSVSGVQSQTITVDKQMKRYNIPRISFINKMDRVGSNPWRVIEQIRNKLKISSAAIHVPIFDNSRFDIEVEKDEIPNNLLHLVSEKRAELIEALADIDNEIAELFLNEKIPTKRQLYNAIRRTTLKEKFTPVLMGSALQDIAIQPVLDAICDFLPTPADVENTALDISNNEESVKLIPSDAMKFVGLAFKLEESKYGQLTYFRVYQGTLKKGDYVTNMRTRKKIRIPRLVKMHSNEMEDIETIGSGEICAIFGVDCVSGDTFADDSLMYSMTSMFVPEPVVSLSLKQKGKESPSFSRALARFQKEDPTFKVKFDPESKETIISGMGELHLDIYVERMKREYNVECTVGKPQVAYRETITSRSTFNYTHKKQTGGAGQFGKVEGYIEPIISHNSSNLDVEFLSRVTCGNIPTNFILACERAYALKKGLLIGYPIKGCRMVLEDGVTHSVDSSELSFYTATINAFKQAYNKANPIILEPIMKLTVTAENEFSNAIISGLNKKKAVILNTDIRSDDFTVDAEIPLNNMFGYNTDLRANTQGKGEFTAEYLKHSVVPDHIQKIGYFLKKINTI</sequence>
<name>A0A899G217_9ASCO</name>
<dbReference type="FunFam" id="2.40.30.10:FF:000022">
    <property type="entry name" value="Elongation factor G, mitochondrial"/>
    <property type="match status" value="1"/>
</dbReference>
<evidence type="ECO:0000256" key="6">
    <source>
        <dbReference type="HAMAP-Rule" id="MF_03061"/>
    </source>
</evidence>
<evidence type="ECO:0000313" key="9">
    <source>
        <dbReference type="Proteomes" id="UP000663699"/>
    </source>
</evidence>
<dbReference type="GO" id="GO:0003924">
    <property type="term" value="F:GTPase activity"/>
    <property type="evidence" value="ECO:0007669"/>
    <property type="project" value="UniProtKB-UniRule"/>
</dbReference>
<evidence type="ECO:0000256" key="1">
    <source>
        <dbReference type="ARBA" id="ARBA00005870"/>
    </source>
</evidence>